<reference evidence="1" key="1">
    <citation type="submission" date="2021-06" db="EMBL/GenBank/DDBJ databases">
        <authorList>
            <person name="Hodson N. C."/>
            <person name="Mongue J. A."/>
            <person name="Jaron S. K."/>
        </authorList>
    </citation>
    <scope>NUCLEOTIDE SEQUENCE</scope>
</reference>
<dbReference type="AlphaFoldDB" id="A0A8J2NLK0"/>
<protein>
    <submittedName>
        <fullName evidence="1">Uncharacterized protein</fullName>
    </submittedName>
</protein>
<gene>
    <name evidence="1" type="ORF">AFUS01_LOCUS851</name>
</gene>
<dbReference type="EMBL" id="CAJVCH010004514">
    <property type="protein sequence ID" value="CAG7653739.1"/>
    <property type="molecule type" value="Genomic_DNA"/>
</dbReference>
<evidence type="ECO:0000313" key="2">
    <source>
        <dbReference type="Proteomes" id="UP000708208"/>
    </source>
</evidence>
<sequence>MPKQTSQIVRKNRVSVICSYCGKSVTRDYLTKHTIVKHGYNLPVLEKGQSSIASFLTPKRQKMDTDNHTYSSEAEKIGSSEAEKICSREAEKICSREAEKKSRRLVGSKTRNFVRAKLMLQRKNYPHIFLLFQTDNTCFDTKQVQMLEDLQVVRSLQNCNTDESRRQVLNRCSNMKERILDLGRQAPEIY</sequence>
<evidence type="ECO:0000313" key="1">
    <source>
        <dbReference type="EMBL" id="CAG7653739.1"/>
    </source>
</evidence>
<proteinExistence type="predicted"/>
<accession>A0A8J2NLK0</accession>
<keyword evidence="2" id="KW-1185">Reference proteome</keyword>
<dbReference type="Proteomes" id="UP000708208">
    <property type="component" value="Unassembled WGS sequence"/>
</dbReference>
<name>A0A8J2NLK0_9HEXA</name>
<comment type="caution">
    <text evidence="1">The sequence shown here is derived from an EMBL/GenBank/DDBJ whole genome shotgun (WGS) entry which is preliminary data.</text>
</comment>
<organism evidence="1 2">
    <name type="scientific">Allacma fusca</name>
    <dbReference type="NCBI Taxonomy" id="39272"/>
    <lineage>
        <taxon>Eukaryota</taxon>
        <taxon>Metazoa</taxon>
        <taxon>Ecdysozoa</taxon>
        <taxon>Arthropoda</taxon>
        <taxon>Hexapoda</taxon>
        <taxon>Collembola</taxon>
        <taxon>Symphypleona</taxon>
        <taxon>Sminthuridae</taxon>
        <taxon>Allacma</taxon>
    </lineage>
</organism>